<gene>
    <name evidence="3" type="ORF">M0811_00886</name>
</gene>
<comment type="caution">
    <text evidence="3">The sequence shown here is derived from an EMBL/GenBank/DDBJ whole genome shotgun (WGS) entry which is preliminary data.</text>
</comment>
<evidence type="ECO:0000313" key="4">
    <source>
        <dbReference type="Proteomes" id="UP001149090"/>
    </source>
</evidence>
<evidence type="ECO:0000313" key="3">
    <source>
        <dbReference type="EMBL" id="KAJ5074257.1"/>
    </source>
</evidence>
<evidence type="ECO:0000256" key="1">
    <source>
        <dbReference type="SAM" id="Coils"/>
    </source>
</evidence>
<protein>
    <submittedName>
        <fullName evidence="3">Metallophosphoesterase isoform e</fullName>
    </submittedName>
</protein>
<proteinExistence type="predicted"/>
<accession>A0A9Q0LK21</accession>
<dbReference type="OrthoDB" id="10655237at2759"/>
<keyword evidence="1" id="KW-0175">Coiled coil</keyword>
<name>A0A9Q0LK21_ANAIG</name>
<keyword evidence="4" id="KW-1185">Reference proteome</keyword>
<dbReference type="EMBL" id="JAPDFW010000070">
    <property type="protein sequence ID" value="KAJ5074257.1"/>
    <property type="molecule type" value="Genomic_DNA"/>
</dbReference>
<sequence length="242" mass="28414">MLTKLEAAQILSELHKSPSVQLLFPKNQYLDEKKEKTYEEIPKVLQITNGLNLEQKINIENKEKKQKAESRKKKKSEEEIEIEIQEEKEELLIKRTRTSDRTKKKSSRINQTNLSEEEKLTSRRNENTNQYISKAIRSASENNKEKVINFLNQTPKPGVSARLDFYSFLFPHFFEGWNPQTTQSGDLPLKVVIKNDLFVVLSLILDKKPKNIKRGISEFFKKRGLKNCTKYCRKSVCFMRED</sequence>
<feature type="region of interest" description="Disordered" evidence="2">
    <location>
        <begin position="97"/>
        <end position="124"/>
    </location>
</feature>
<reference evidence="3" key="1">
    <citation type="submission" date="2022-10" db="EMBL/GenBank/DDBJ databases">
        <title>Novel sulphate-reducing endosymbionts in the free-living metamonad Anaeramoeba.</title>
        <authorList>
            <person name="Jerlstrom-Hultqvist J."/>
            <person name="Cepicka I."/>
            <person name="Gallot-Lavallee L."/>
            <person name="Salas-Leiva D."/>
            <person name="Curtis B.A."/>
            <person name="Zahonova K."/>
            <person name="Pipaliya S."/>
            <person name="Dacks J."/>
            <person name="Roger A.J."/>
        </authorList>
    </citation>
    <scope>NUCLEOTIDE SEQUENCE</scope>
    <source>
        <strain evidence="3">BMAN</strain>
    </source>
</reference>
<feature type="coiled-coil region" evidence="1">
    <location>
        <begin position="58"/>
        <end position="90"/>
    </location>
</feature>
<dbReference type="AlphaFoldDB" id="A0A9Q0LK21"/>
<evidence type="ECO:0000256" key="2">
    <source>
        <dbReference type="SAM" id="MobiDB-lite"/>
    </source>
</evidence>
<dbReference type="Proteomes" id="UP001149090">
    <property type="component" value="Unassembled WGS sequence"/>
</dbReference>
<organism evidence="3 4">
    <name type="scientific">Anaeramoeba ignava</name>
    <name type="common">Anaerobic marine amoeba</name>
    <dbReference type="NCBI Taxonomy" id="1746090"/>
    <lineage>
        <taxon>Eukaryota</taxon>
        <taxon>Metamonada</taxon>
        <taxon>Anaeramoebidae</taxon>
        <taxon>Anaeramoeba</taxon>
    </lineage>
</organism>